<evidence type="ECO:0000313" key="1">
    <source>
        <dbReference type="EMBL" id="GCF09500.1"/>
    </source>
</evidence>
<dbReference type="SUPFAM" id="SSF102588">
    <property type="entry name" value="LmbE-like"/>
    <property type="match status" value="1"/>
</dbReference>
<name>A0A5A5TD88_9CHLR</name>
<dbReference type="AlphaFoldDB" id="A0A5A5TD88"/>
<reference evidence="1 2" key="1">
    <citation type="submission" date="2019-01" db="EMBL/GenBank/DDBJ databases">
        <title>Draft genome sequence of Dictyobacter sp. Uno17.</title>
        <authorList>
            <person name="Wang C.M."/>
            <person name="Zheng Y."/>
            <person name="Sakai Y."/>
            <person name="Abe K."/>
            <person name="Yokota A."/>
            <person name="Yabe S."/>
        </authorList>
    </citation>
    <scope>NUCLEOTIDE SEQUENCE [LARGE SCALE GENOMIC DNA]</scope>
    <source>
        <strain evidence="1 2">Uno17</strain>
    </source>
</reference>
<dbReference type="Proteomes" id="UP000322530">
    <property type="component" value="Unassembled WGS sequence"/>
</dbReference>
<accession>A0A5A5TD88</accession>
<evidence type="ECO:0000313" key="2">
    <source>
        <dbReference type="Proteomes" id="UP000322530"/>
    </source>
</evidence>
<dbReference type="Gene3D" id="3.40.50.10320">
    <property type="entry name" value="LmbE-like"/>
    <property type="match status" value="1"/>
</dbReference>
<dbReference type="InterPro" id="IPR024078">
    <property type="entry name" value="LmbE-like_dom_sf"/>
</dbReference>
<keyword evidence="2" id="KW-1185">Reference proteome</keyword>
<sequence length="81" mass="9058">MAEGLRPHKVSEIYIMGAPVHNYGSDISTTLDTKVLALHAHVGQVGEFFSDIEHMLRGWSAELGKRYGVAYAEEFHRTTNL</sequence>
<gene>
    <name evidence="1" type="ORF">KDI_30640</name>
</gene>
<comment type="caution">
    <text evidence="1">The sequence shown here is derived from an EMBL/GenBank/DDBJ whole genome shotgun (WGS) entry which is preliminary data.</text>
</comment>
<organism evidence="1 2">
    <name type="scientific">Dictyobacter arantiisoli</name>
    <dbReference type="NCBI Taxonomy" id="2014874"/>
    <lineage>
        <taxon>Bacteria</taxon>
        <taxon>Bacillati</taxon>
        <taxon>Chloroflexota</taxon>
        <taxon>Ktedonobacteria</taxon>
        <taxon>Ktedonobacterales</taxon>
        <taxon>Dictyobacteraceae</taxon>
        <taxon>Dictyobacter</taxon>
    </lineage>
</organism>
<proteinExistence type="predicted"/>
<dbReference type="EMBL" id="BIXY01000044">
    <property type="protein sequence ID" value="GCF09500.1"/>
    <property type="molecule type" value="Genomic_DNA"/>
</dbReference>
<protein>
    <submittedName>
        <fullName evidence="1">Uncharacterized protein</fullName>
    </submittedName>
</protein>